<accession>A0A923LM76</accession>
<protein>
    <submittedName>
        <fullName evidence="1">DUF4364 family protein</fullName>
    </submittedName>
</protein>
<dbReference type="AlphaFoldDB" id="A0A923LM76"/>
<name>A0A923LM76_9FIRM</name>
<organism evidence="1 2">
    <name type="scientific">Roseburia zhanii</name>
    <dbReference type="NCBI Taxonomy" id="2763064"/>
    <lineage>
        <taxon>Bacteria</taxon>
        <taxon>Bacillati</taxon>
        <taxon>Bacillota</taxon>
        <taxon>Clostridia</taxon>
        <taxon>Lachnospirales</taxon>
        <taxon>Lachnospiraceae</taxon>
        <taxon>Roseburia</taxon>
    </lineage>
</organism>
<dbReference type="Proteomes" id="UP000606720">
    <property type="component" value="Unassembled WGS sequence"/>
</dbReference>
<reference evidence="1" key="1">
    <citation type="submission" date="2020-08" db="EMBL/GenBank/DDBJ databases">
        <title>Genome public.</title>
        <authorList>
            <person name="Liu C."/>
            <person name="Sun Q."/>
        </authorList>
    </citation>
    <scope>NUCLEOTIDE SEQUENCE</scope>
    <source>
        <strain evidence="1">BX1005</strain>
    </source>
</reference>
<keyword evidence="2" id="KW-1185">Reference proteome</keyword>
<gene>
    <name evidence="1" type="ORF">H8S17_04390</name>
</gene>
<dbReference type="Pfam" id="PF14277">
    <property type="entry name" value="DUF4364"/>
    <property type="match status" value="1"/>
</dbReference>
<proteinExistence type="predicted"/>
<sequence length="171" mass="19808">MAEPNTIYKMTILAMLDQVDFPLSNTQISNFFLEQDYTDYFTVQQILSGLLDSELIRAESSHSNTQYYITSAGQDTLKFFGDKISPAIQNDIKAYFEKNKMDLKNENAVVADFYRSTASGYDVRCQLKEKEISMIDLTIHVRTKAQAEAVCRNWKEQNMDIYTYLMDMLIQ</sequence>
<evidence type="ECO:0000313" key="2">
    <source>
        <dbReference type="Proteomes" id="UP000606720"/>
    </source>
</evidence>
<comment type="caution">
    <text evidence="1">The sequence shown here is derived from an EMBL/GenBank/DDBJ whole genome shotgun (WGS) entry which is preliminary data.</text>
</comment>
<dbReference type="EMBL" id="JACOPH010000002">
    <property type="protein sequence ID" value="MBC5713459.1"/>
    <property type="molecule type" value="Genomic_DNA"/>
</dbReference>
<evidence type="ECO:0000313" key="1">
    <source>
        <dbReference type="EMBL" id="MBC5713459.1"/>
    </source>
</evidence>
<dbReference type="InterPro" id="IPR025374">
    <property type="entry name" value="DUF4364"/>
</dbReference>
<dbReference type="RefSeq" id="WP_178050619.1">
    <property type="nucleotide sequence ID" value="NZ_JACOPH010000002.1"/>
</dbReference>